<evidence type="ECO:0000313" key="3">
    <source>
        <dbReference type="Proteomes" id="UP000195331"/>
    </source>
</evidence>
<protein>
    <recommendedName>
        <fullName evidence="1">PucR C-terminal helix-turn-helix domain-containing protein</fullName>
    </recommendedName>
</protein>
<reference evidence="2 3" key="1">
    <citation type="submission" date="2017-04" db="EMBL/GenBank/DDBJ databases">
        <title>Whole Genome Sequence of 1,4-Dioxane Degrading Bacterium Mycobacterium dioxanotrophicus PH-06.</title>
        <authorList>
            <person name="He Y."/>
        </authorList>
    </citation>
    <scope>NUCLEOTIDE SEQUENCE [LARGE SCALE GENOMIC DNA]</scope>
    <source>
        <strain evidence="2 3">PH-06</strain>
    </source>
</reference>
<evidence type="ECO:0000313" key="2">
    <source>
        <dbReference type="EMBL" id="ART68425.1"/>
    </source>
</evidence>
<dbReference type="InterPro" id="IPR051448">
    <property type="entry name" value="CdaR-like_regulators"/>
</dbReference>
<dbReference type="Proteomes" id="UP000195331">
    <property type="component" value="Chromosome"/>
</dbReference>
<dbReference type="PANTHER" id="PTHR33744:SF17">
    <property type="entry name" value="CONSERVED PROTEIN"/>
    <property type="match status" value="1"/>
</dbReference>
<organism evidence="2 3">
    <name type="scientific">Mycobacterium dioxanotrophicus</name>
    <dbReference type="NCBI Taxonomy" id="482462"/>
    <lineage>
        <taxon>Bacteria</taxon>
        <taxon>Bacillati</taxon>
        <taxon>Actinomycetota</taxon>
        <taxon>Actinomycetes</taxon>
        <taxon>Mycobacteriales</taxon>
        <taxon>Mycobacteriaceae</taxon>
        <taxon>Mycobacterium</taxon>
    </lineage>
</organism>
<dbReference type="EMBL" id="CP020809">
    <property type="protein sequence ID" value="ART68425.1"/>
    <property type="molecule type" value="Genomic_DNA"/>
</dbReference>
<dbReference type="Gene3D" id="1.10.10.2840">
    <property type="entry name" value="PucR C-terminal helix-turn-helix domain"/>
    <property type="match status" value="1"/>
</dbReference>
<dbReference type="PANTHER" id="PTHR33744">
    <property type="entry name" value="CARBOHYDRATE DIACID REGULATOR"/>
    <property type="match status" value="1"/>
</dbReference>
<dbReference type="AlphaFoldDB" id="A0A1Y0BZY5"/>
<dbReference type="InterPro" id="IPR042070">
    <property type="entry name" value="PucR_C-HTH_sf"/>
</dbReference>
<evidence type="ECO:0000259" key="1">
    <source>
        <dbReference type="Pfam" id="PF13556"/>
    </source>
</evidence>
<dbReference type="KEGG" id="mdx:BTO20_07400"/>
<sequence length="441" mass="47692">MSPSLRRELDDNQRVPEPVTADFSARMQLIVDVLAQSLGRAVLLDDEELHPITHSRQLGELDDVRVHSVLQRETRAEVKAALFGVGIGTANSAMWTPAFPQHGLVPRYCVPVRTATERFGYLWILDRDGALPAEGQRLAEQAGADLLAILDRRNATLRAEESAQQTLLTRLLGAASGEQAEQAVRELQARDMAQPDSTVSVFVFEPGTPGAGDPVDHTMALRLRLAATDRSRQWFTVAGTPTTVLAVARRAAATVSPAPSLDVADTAADIVADAIAASYGIRPAIGASTERLPITQAAVALRQARTALRLGQIGASDQQVTAWSKLGSWRTLALLAEAYGSDRLIELIHPGIVALIDARRDDLVHTLEVYLGTGGDARRTAEELYLHRSTLYYRLEKLTEAVGGDLGDGEIRFELMLGIRLARFAGLYQPHTPSGGRPTAV</sequence>
<proteinExistence type="predicted"/>
<gene>
    <name evidence="2" type="ORF">BTO20_07400</name>
</gene>
<dbReference type="Pfam" id="PF13556">
    <property type="entry name" value="HTH_30"/>
    <property type="match status" value="1"/>
</dbReference>
<feature type="domain" description="PucR C-terminal helix-turn-helix" evidence="1">
    <location>
        <begin position="363"/>
        <end position="420"/>
    </location>
</feature>
<keyword evidence="3" id="KW-1185">Reference proteome</keyword>
<name>A0A1Y0BZY5_9MYCO</name>
<accession>A0A1Y0BZY5</accession>
<dbReference type="InterPro" id="IPR025736">
    <property type="entry name" value="PucR_C-HTH_dom"/>
</dbReference>